<dbReference type="GO" id="GO:0004042">
    <property type="term" value="F:L-glutamate N-acetyltransferase activity"/>
    <property type="evidence" value="ECO:0007669"/>
    <property type="project" value="UniProtKB-UniRule"/>
</dbReference>
<keyword evidence="4 9" id="KW-0028">Amino-acid biosynthesis</keyword>
<dbReference type="InterPro" id="IPR042195">
    <property type="entry name" value="ArgJ_beta_C"/>
</dbReference>
<name>A0A5E6TV57_PSEFL</name>
<protein>
    <recommendedName>
        <fullName evidence="9">Arginine biosynthesis bifunctional protein ArgJ</fullName>
    </recommendedName>
    <domain>
        <recommendedName>
            <fullName evidence="9">Glutamate N-acetyltransferase</fullName>
            <ecNumber evidence="9">2.3.1.35</ecNumber>
        </recommendedName>
        <alternativeName>
            <fullName evidence="9">Ornithine acetyltransferase</fullName>
            <shortName evidence="9">OATase</shortName>
        </alternativeName>
        <alternativeName>
            <fullName evidence="9">Ornithine transacetylase</fullName>
        </alternativeName>
    </domain>
    <domain>
        <recommendedName>
            <fullName evidence="9">Amino-acid acetyltransferase</fullName>
            <ecNumber evidence="9">2.3.1.1</ecNumber>
        </recommendedName>
        <alternativeName>
            <fullName evidence="9">N-acetylglutamate synthase</fullName>
            <shortName evidence="9">AGSase</shortName>
        </alternativeName>
    </domain>
    <component>
        <recommendedName>
            <fullName evidence="9">Arginine biosynthesis bifunctional protein ArgJ alpha chain</fullName>
        </recommendedName>
    </component>
    <component>
        <recommendedName>
            <fullName evidence="9">Arginine biosynthesis bifunctional protein ArgJ beta chain</fullName>
        </recommendedName>
    </component>
</protein>
<evidence type="ECO:0000256" key="8">
    <source>
        <dbReference type="ARBA" id="ARBA00049439"/>
    </source>
</evidence>
<comment type="catalytic activity">
    <reaction evidence="9">
        <text>L-glutamate + acetyl-CoA = N-acetyl-L-glutamate + CoA + H(+)</text>
        <dbReference type="Rhea" id="RHEA:24292"/>
        <dbReference type="ChEBI" id="CHEBI:15378"/>
        <dbReference type="ChEBI" id="CHEBI:29985"/>
        <dbReference type="ChEBI" id="CHEBI:44337"/>
        <dbReference type="ChEBI" id="CHEBI:57287"/>
        <dbReference type="ChEBI" id="CHEBI:57288"/>
        <dbReference type="EC" id="2.3.1.1"/>
    </reaction>
</comment>
<dbReference type="EMBL" id="CABVHF010000010">
    <property type="protein sequence ID" value="VVM94823.1"/>
    <property type="molecule type" value="Genomic_DNA"/>
</dbReference>
<dbReference type="PANTHER" id="PTHR23100">
    <property type="entry name" value="ARGININE BIOSYNTHESIS BIFUNCTIONAL PROTEIN ARGJ"/>
    <property type="match status" value="1"/>
</dbReference>
<dbReference type="Pfam" id="PF01960">
    <property type="entry name" value="ArgJ"/>
    <property type="match status" value="1"/>
</dbReference>
<dbReference type="FunFam" id="3.10.20.340:FF:000001">
    <property type="entry name" value="Arginine biosynthesis bifunctional protein ArgJ, chloroplastic"/>
    <property type="match status" value="1"/>
</dbReference>
<dbReference type="FunFam" id="3.60.70.12:FF:000001">
    <property type="entry name" value="Arginine biosynthesis bifunctional protein ArgJ, chloroplastic"/>
    <property type="match status" value="1"/>
</dbReference>
<comment type="subunit">
    <text evidence="2 9">Heterotetramer of two alpha and two beta chains.</text>
</comment>
<dbReference type="UniPathway" id="UPA00068">
    <property type="reaction ID" value="UER00106"/>
</dbReference>
<organism evidence="10 11">
    <name type="scientific">Pseudomonas fluorescens</name>
    <dbReference type="NCBI Taxonomy" id="294"/>
    <lineage>
        <taxon>Bacteria</taxon>
        <taxon>Pseudomonadati</taxon>
        <taxon>Pseudomonadota</taxon>
        <taxon>Gammaproteobacteria</taxon>
        <taxon>Pseudomonadales</taxon>
        <taxon>Pseudomonadaceae</taxon>
        <taxon>Pseudomonas</taxon>
    </lineage>
</organism>
<accession>A0A5E6TV57</accession>
<dbReference type="OrthoDB" id="9804242at2"/>
<dbReference type="GO" id="GO:0006592">
    <property type="term" value="P:ornithine biosynthetic process"/>
    <property type="evidence" value="ECO:0007669"/>
    <property type="project" value="TreeGrafter"/>
</dbReference>
<feature type="chain" id="PRO_5023236687" description="Arginine biosynthesis bifunctional protein ArgJ beta chain" evidence="9">
    <location>
        <begin position="189"/>
        <end position="405"/>
    </location>
</feature>
<dbReference type="GO" id="GO:0004358">
    <property type="term" value="F:L-glutamate N-acetyltransferase activity, acting on acetyl-L-ornithine as donor"/>
    <property type="evidence" value="ECO:0007669"/>
    <property type="project" value="UniProtKB-UniRule"/>
</dbReference>
<feature type="binding site" evidence="9">
    <location>
        <position position="405"/>
    </location>
    <ligand>
        <name>substrate</name>
    </ligand>
</feature>
<comment type="catalytic activity">
    <reaction evidence="8 9">
        <text>N(2)-acetyl-L-ornithine + L-glutamate = N-acetyl-L-glutamate + L-ornithine</text>
        <dbReference type="Rhea" id="RHEA:15349"/>
        <dbReference type="ChEBI" id="CHEBI:29985"/>
        <dbReference type="ChEBI" id="CHEBI:44337"/>
        <dbReference type="ChEBI" id="CHEBI:46911"/>
        <dbReference type="ChEBI" id="CHEBI:57805"/>
        <dbReference type="EC" id="2.3.1.35"/>
    </reaction>
</comment>
<keyword evidence="7 9" id="KW-0012">Acyltransferase</keyword>
<comment type="similarity">
    <text evidence="1 9">Belongs to the ArgJ family.</text>
</comment>
<dbReference type="EC" id="2.3.1.35" evidence="9"/>
<keyword evidence="5 9" id="KW-0808">Transferase</keyword>
<feature type="binding site" evidence="9">
    <location>
        <position position="189"/>
    </location>
    <ligand>
        <name>substrate</name>
    </ligand>
</feature>
<dbReference type="PANTHER" id="PTHR23100:SF0">
    <property type="entry name" value="ARGININE BIOSYNTHESIS BIFUNCTIONAL PROTEIN ARGJ, MITOCHONDRIAL"/>
    <property type="match status" value="1"/>
</dbReference>
<dbReference type="CDD" id="cd02152">
    <property type="entry name" value="OAT"/>
    <property type="match status" value="1"/>
</dbReference>
<dbReference type="RefSeq" id="WP_150570635.1">
    <property type="nucleotide sequence ID" value="NZ_CABVHF010000010.1"/>
</dbReference>
<gene>
    <name evidence="10" type="primary">argJ_2</name>
    <name evidence="9" type="synonym">argJ</name>
    <name evidence="10" type="ORF">PS631_03028</name>
</gene>
<feature type="site" description="Involved in the stabilization of negative charge on the oxyanion by the formation of the oxyanion hole" evidence="9">
    <location>
        <position position="115"/>
    </location>
</feature>
<evidence type="ECO:0000256" key="3">
    <source>
        <dbReference type="ARBA" id="ARBA00022571"/>
    </source>
</evidence>
<comment type="pathway">
    <text evidence="9">Amino-acid biosynthesis; L-arginine biosynthesis; L-ornithine and N-acetyl-L-glutamate from L-glutamate and N(2)-acetyl-L-ornithine (cyclic): step 1/1.</text>
</comment>
<reference evidence="10 11" key="1">
    <citation type="submission" date="2019-09" db="EMBL/GenBank/DDBJ databases">
        <authorList>
            <person name="Chandra G."/>
            <person name="Truman W A."/>
        </authorList>
    </citation>
    <scope>NUCLEOTIDE SEQUENCE [LARGE SCALE GENOMIC DNA]</scope>
    <source>
        <strain evidence="10">PS631</strain>
    </source>
</reference>
<feature type="site" description="Cleavage; by autolysis" evidence="9">
    <location>
        <begin position="188"/>
        <end position="189"/>
    </location>
</feature>
<dbReference type="Proteomes" id="UP000399692">
    <property type="component" value="Unassembled WGS sequence"/>
</dbReference>
<dbReference type="Gene3D" id="3.10.20.340">
    <property type="entry name" value="ArgJ beta chain, C-terminal domain"/>
    <property type="match status" value="1"/>
</dbReference>
<feature type="active site" description="Nucleophile" evidence="9">
    <location>
        <position position="189"/>
    </location>
</feature>
<feature type="site" description="Involved in the stabilization of negative charge on the oxyanion by the formation of the oxyanion hole" evidence="9">
    <location>
        <position position="116"/>
    </location>
</feature>
<evidence type="ECO:0000256" key="1">
    <source>
        <dbReference type="ARBA" id="ARBA00006774"/>
    </source>
</evidence>
<evidence type="ECO:0000256" key="2">
    <source>
        <dbReference type="ARBA" id="ARBA00011475"/>
    </source>
</evidence>
<dbReference type="NCBIfam" id="NF003802">
    <property type="entry name" value="PRK05388.1"/>
    <property type="match status" value="1"/>
</dbReference>
<evidence type="ECO:0000256" key="7">
    <source>
        <dbReference type="ARBA" id="ARBA00023315"/>
    </source>
</evidence>
<evidence type="ECO:0000256" key="6">
    <source>
        <dbReference type="ARBA" id="ARBA00022813"/>
    </source>
</evidence>
<evidence type="ECO:0000256" key="5">
    <source>
        <dbReference type="ARBA" id="ARBA00022679"/>
    </source>
</evidence>
<evidence type="ECO:0000313" key="10">
    <source>
        <dbReference type="EMBL" id="VVM94823.1"/>
    </source>
</evidence>
<dbReference type="InterPro" id="IPR002813">
    <property type="entry name" value="Arg_biosynth_ArgJ"/>
</dbReference>
<evidence type="ECO:0000256" key="9">
    <source>
        <dbReference type="HAMAP-Rule" id="MF_01106"/>
    </source>
</evidence>
<comment type="subcellular location">
    <subcellularLocation>
        <location evidence="9">Cytoplasm</location>
    </subcellularLocation>
</comment>
<feature type="binding site" evidence="9">
    <location>
        <position position="178"/>
    </location>
    <ligand>
        <name>substrate</name>
    </ligand>
</feature>
<feature type="chain" id="PRO_5023236688" description="Arginine biosynthesis bifunctional protein ArgJ alpha chain" evidence="9">
    <location>
        <begin position="1"/>
        <end position="188"/>
    </location>
</feature>
<dbReference type="NCBIfam" id="TIGR00120">
    <property type="entry name" value="ArgJ"/>
    <property type="match status" value="1"/>
</dbReference>
<evidence type="ECO:0000256" key="4">
    <source>
        <dbReference type="ARBA" id="ARBA00022605"/>
    </source>
</evidence>
<keyword evidence="9" id="KW-0963">Cytoplasm</keyword>
<keyword evidence="3 9" id="KW-0055">Arginine biosynthesis</keyword>
<sequence length="405" mass="42424">MAVGLGPLPTLHPVPGFELGIASAGIKRPGRKDVVVMRCAEGSSVAGVFTLNAFCAAPVILAKQRVQGTVRYLLTNTGNANAGTGAPGLAAAERTCAKLAELTGVDAQTVLPFSTGVIGEPLPVEKIEAALQAALDNLSENHWAEAATGIMTTDTLPKGASRQFQFDGQTITVTGISKGAGMIRPNMATMLGYIATDAKVAPAVLKDLILDGANKSFNRITIDGDTSTNDCCMLIATGQAKVAEVTEAKGELFDALKQAVFEVCMEVAQAIVRDGEGATKFVTVQVNGGGNHQECLDVGYAVAHSPLIKTALFASDPNWGRILAAVGRAGVPELDVSLIDVFLGDVCIASKGGRSPSYTEEQGSKVMAEEEITIRIELGRGQCSETIWTTDLSHEYVKINAEYRT</sequence>
<evidence type="ECO:0000313" key="11">
    <source>
        <dbReference type="Proteomes" id="UP000399692"/>
    </source>
</evidence>
<dbReference type="GO" id="GO:0005737">
    <property type="term" value="C:cytoplasm"/>
    <property type="evidence" value="ECO:0007669"/>
    <property type="project" value="UniProtKB-SubCell"/>
</dbReference>
<comment type="function">
    <text evidence="9">Catalyzes two activities which are involved in the cyclic version of arginine biosynthesis: the synthesis of N-acetylglutamate from glutamate and acetyl-CoA as the acetyl donor, and of ornithine by transacetylation between N(2)-acetylornithine and glutamate.</text>
</comment>
<comment type="pathway">
    <text evidence="9">Amino-acid biosynthesis; L-arginine biosynthesis; N(2)-acetyl-L-ornithine from L-glutamate: step 1/4.</text>
</comment>
<dbReference type="Gene3D" id="3.60.70.12">
    <property type="entry name" value="L-amino peptidase D-ALA esterase/amidase"/>
    <property type="match status" value="1"/>
</dbReference>
<dbReference type="InterPro" id="IPR016117">
    <property type="entry name" value="ArgJ-like_dom_sf"/>
</dbReference>
<proteinExistence type="inferred from homology"/>
<dbReference type="SUPFAM" id="SSF56266">
    <property type="entry name" value="DmpA/ArgJ-like"/>
    <property type="match status" value="1"/>
</dbReference>
<keyword evidence="6 9" id="KW-0068">Autocatalytic cleavage</keyword>
<dbReference type="AlphaFoldDB" id="A0A5E6TV57"/>
<keyword evidence="9" id="KW-0511">Multifunctional enzyme</keyword>
<dbReference type="GO" id="GO:0006526">
    <property type="term" value="P:L-arginine biosynthetic process"/>
    <property type="evidence" value="ECO:0007669"/>
    <property type="project" value="UniProtKB-UniRule"/>
</dbReference>
<dbReference type="EC" id="2.3.1.1" evidence="9"/>
<feature type="binding site" evidence="9">
    <location>
        <position position="400"/>
    </location>
    <ligand>
        <name>substrate</name>
    </ligand>
</feature>
<feature type="binding site" evidence="9">
    <location>
        <position position="152"/>
    </location>
    <ligand>
        <name>substrate</name>
    </ligand>
</feature>
<dbReference type="HAMAP" id="MF_01106">
    <property type="entry name" value="ArgJ"/>
    <property type="match status" value="1"/>
</dbReference>
<feature type="binding site" evidence="9">
    <location>
        <position position="276"/>
    </location>
    <ligand>
        <name>substrate</name>
    </ligand>
</feature>